<dbReference type="Pfam" id="PF03837">
    <property type="entry name" value="RecT"/>
    <property type="match status" value="1"/>
</dbReference>
<gene>
    <name evidence="1" type="ORF">D1345_09460</name>
</gene>
<dbReference type="InterPro" id="IPR004590">
    <property type="entry name" value="ssDNA_annealing_RecT"/>
</dbReference>
<dbReference type="GO" id="GO:0003677">
    <property type="term" value="F:DNA binding"/>
    <property type="evidence" value="ECO:0007669"/>
    <property type="project" value="InterPro"/>
</dbReference>
<dbReference type="RefSeq" id="WP_118267420.1">
    <property type="nucleotide sequence ID" value="NZ_CP031968.1"/>
</dbReference>
<name>A0AAD0RPW7_9NEIS</name>
<sequence>MANQLETLQGDITAIAPQFDAVLSDPTLNFGAESGFAMQILQGNDFLAKIAYGNRQSFVDAVVNVAAIGISLNPAKKQAYLVPRKGRVCLDISYMGMMHLAQQTGAIQWGQALIVNKNDKFQRTGIDKAPLHEFNDFASEEERGEIVGAYVVVKTDGGDYLTHTMTIAKINNIRDRSEAWKAYQQGKSKDCPWASDPEEMCKKTVVKQAAKYWPHRDRLQQAIHYMDTEGGEGYAREPERDITPCTGEQQAHLTALLEGYGRTWQQLSAVYPKNAPYKGQPMEAVTELDMDTFIRFVERKLNDTPQQQAA</sequence>
<dbReference type="EMBL" id="CP031968">
    <property type="protein sequence ID" value="AXT46400.1"/>
    <property type="molecule type" value="Genomic_DNA"/>
</dbReference>
<dbReference type="Proteomes" id="UP000259465">
    <property type="component" value="Chromosome"/>
</dbReference>
<dbReference type="KEGG" id="crz:D1345_09460"/>
<evidence type="ECO:0000313" key="2">
    <source>
        <dbReference type="Proteomes" id="UP000259465"/>
    </source>
</evidence>
<evidence type="ECO:0000313" key="1">
    <source>
        <dbReference type="EMBL" id="AXT46400.1"/>
    </source>
</evidence>
<dbReference type="NCBIfam" id="TIGR00616">
    <property type="entry name" value="rect"/>
    <property type="match status" value="1"/>
</dbReference>
<proteinExistence type="predicted"/>
<protein>
    <submittedName>
        <fullName evidence="1">Recombinase RecT</fullName>
    </submittedName>
</protein>
<dbReference type="AlphaFoldDB" id="A0AAD0RPW7"/>
<dbReference type="GO" id="GO:0006259">
    <property type="term" value="P:DNA metabolic process"/>
    <property type="evidence" value="ECO:0007669"/>
    <property type="project" value="InterPro"/>
</dbReference>
<keyword evidence="2" id="KW-1185">Reference proteome</keyword>
<accession>A0AAD0RPW7</accession>
<organism evidence="1 2">
    <name type="scientific">Chromobacterium rhizoryzae</name>
    <dbReference type="NCBI Taxonomy" id="1778675"/>
    <lineage>
        <taxon>Bacteria</taxon>
        <taxon>Pseudomonadati</taxon>
        <taxon>Pseudomonadota</taxon>
        <taxon>Betaproteobacteria</taxon>
        <taxon>Neisseriales</taxon>
        <taxon>Chromobacteriaceae</taxon>
        <taxon>Chromobacterium</taxon>
    </lineage>
</organism>
<dbReference type="InterPro" id="IPR018330">
    <property type="entry name" value="RecT_fam"/>
</dbReference>
<reference evidence="1 2" key="1">
    <citation type="submission" date="2018-08" db="EMBL/GenBank/DDBJ databases">
        <title>Complete genome sequence of JP2-74.</title>
        <authorList>
            <person name="Wu L."/>
        </authorList>
    </citation>
    <scope>NUCLEOTIDE SEQUENCE [LARGE SCALE GENOMIC DNA]</scope>
    <source>
        <strain evidence="1 2">JP2-74</strain>
    </source>
</reference>